<dbReference type="Proteomes" id="UP000730481">
    <property type="component" value="Unassembled WGS sequence"/>
</dbReference>
<sequence>MITKTRRALQVLSVTSSQDPSQLLRPGAMERPWRATIIYSASPSSIAAFIWSQHHTAWFRAVGTASSWTLGVTMVGNMDKKGLSSAVPSR</sequence>
<evidence type="ECO:0000313" key="1">
    <source>
        <dbReference type="EMBL" id="KAF4335995.1"/>
    </source>
</evidence>
<organism evidence="1 2">
    <name type="scientific">Fusarium beomiforme</name>
    <dbReference type="NCBI Taxonomy" id="44412"/>
    <lineage>
        <taxon>Eukaryota</taxon>
        <taxon>Fungi</taxon>
        <taxon>Dikarya</taxon>
        <taxon>Ascomycota</taxon>
        <taxon>Pezizomycotina</taxon>
        <taxon>Sordariomycetes</taxon>
        <taxon>Hypocreomycetidae</taxon>
        <taxon>Hypocreales</taxon>
        <taxon>Nectriaceae</taxon>
        <taxon>Fusarium</taxon>
        <taxon>Fusarium burgessii species complex</taxon>
    </lineage>
</organism>
<comment type="caution">
    <text evidence="1">The sequence shown here is derived from an EMBL/GenBank/DDBJ whole genome shotgun (WGS) entry which is preliminary data.</text>
</comment>
<dbReference type="EMBL" id="PVQB02000521">
    <property type="protein sequence ID" value="KAF4335995.1"/>
    <property type="molecule type" value="Genomic_DNA"/>
</dbReference>
<gene>
    <name evidence="1" type="ORF">FBEOM_10128</name>
</gene>
<protein>
    <submittedName>
        <fullName evidence="1">Uncharacterized protein</fullName>
    </submittedName>
</protein>
<evidence type="ECO:0000313" key="2">
    <source>
        <dbReference type="Proteomes" id="UP000730481"/>
    </source>
</evidence>
<dbReference type="AlphaFoldDB" id="A0A9P5DUK5"/>
<proteinExistence type="predicted"/>
<keyword evidence="2" id="KW-1185">Reference proteome</keyword>
<name>A0A9P5DUK5_9HYPO</name>
<reference evidence="1" key="2">
    <citation type="submission" date="2020-02" db="EMBL/GenBank/DDBJ databases">
        <title>Identification and distribution of gene clusters putatively required for synthesis of sphingolipid metabolism inhibitors in phylogenetically diverse species of the filamentous fungus Fusarium.</title>
        <authorList>
            <person name="Kim H.-S."/>
            <person name="Busman M."/>
            <person name="Brown D.W."/>
            <person name="Divon H."/>
            <person name="Uhlig S."/>
            <person name="Proctor R.H."/>
        </authorList>
    </citation>
    <scope>NUCLEOTIDE SEQUENCE</scope>
    <source>
        <strain evidence="1">NRRL 25174</strain>
    </source>
</reference>
<accession>A0A9P5DUK5</accession>
<reference evidence="1" key="1">
    <citation type="journal article" date="2017" name="Mycologia">
        <title>Fusarium algeriense, sp. nov., a novel toxigenic crown rot pathogen of durum wheat from Algeria is nested in the Fusarium burgessii species complex.</title>
        <authorList>
            <person name="Laraba I."/>
            <person name="Keddad A."/>
            <person name="Boureghda H."/>
            <person name="Abdallah N."/>
            <person name="Vaughan M.M."/>
            <person name="Proctor R.H."/>
            <person name="Busman M."/>
            <person name="O'Donnell K."/>
        </authorList>
    </citation>
    <scope>NUCLEOTIDE SEQUENCE</scope>
    <source>
        <strain evidence="1">NRRL 25174</strain>
    </source>
</reference>